<dbReference type="OrthoDB" id="9799681at2"/>
<dbReference type="AlphaFoldDB" id="A0A0R1LNX6"/>
<dbReference type="Pfam" id="PF00583">
    <property type="entry name" value="Acetyltransf_1"/>
    <property type="match status" value="1"/>
</dbReference>
<protein>
    <submittedName>
        <fullName evidence="3">Acetyltransferase</fullName>
    </submittedName>
</protein>
<name>A0A0R1LNX6_9LACO</name>
<organism evidence="3 4">
    <name type="scientific">Secundilactobacillus odoratitofui DSM 19909 = JCM 15043</name>
    <dbReference type="NCBI Taxonomy" id="1423776"/>
    <lineage>
        <taxon>Bacteria</taxon>
        <taxon>Bacillati</taxon>
        <taxon>Bacillota</taxon>
        <taxon>Bacilli</taxon>
        <taxon>Lactobacillales</taxon>
        <taxon>Lactobacillaceae</taxon>
        <taxon>Secundilactobacillus</taxon>
    </lineage>
</organism>
<accession>A0A0R1LNX6</accession>
<keyword evidence="4" id="KW-1185">Reference proteome</keyword>
<dbReference type="CDD" id="cd04301">
    <property type="entry name" value="NAT_SF"/>
    <property type="match status" value="1"/>
</dbReference>
<dbReference type="InterPro" id="IPR016181">
    <property type="entry name" value="Acyl_CoA_acyltransferase"/>
</dbReference>
<dbReference type="STRING" id="1423776.FD04_GL001562"/>
<dbReference type="InterPro" id="IPR050769">
    <property type="entry name" value="NAT_camello-type"/>
</dbReference>
<keyword evidence="1 3" id="KW-0808">Transferase</keyword>
<dbReference type="Gene3D" id="3.40.630.30">
    <property type="match status" value="1"/>
</dbReference>
<sequence length="161" mass="18693">MKILPFEPNYHHTAQLVDLINYCQNLEAHLKIKMAEQDDIFNIPAYYQQSGGNFWLALDQDKVVGCIALLPIDANTAVLKKFFTYPSYRGNPIRLGQNLYDTLINFAKAHQFTRLVLDTPEAEHRSHTFYERQGFQQITGAQLHVAYPYPDRNSRLYELTL</sequence>
<gene>
    <name evidence="3" type="ORF">FD04_GL001562</name>
</gene>
<dbReference type="PANTHER" id="PTHR13947:SF37">
    <property type="entry name" value="LD18367P"/>
    <property type="match status" value="1"/>
</dbReference>
<dbReference type="PANTHER" id="PTHR13947">
    <property type="entry name" value="GNAT FAMILY N-ACETYLTRANSFERASE"/>
    <property type="match status" value="1"/>
</dbReference>
<dbReference type="InterPro" id="IPR000182">
    <property type="entry name" value="GNAT_dom"/>
</dbReference>
<reference evidence="3 4" key="1">
    <citation type="journal article" date="2015" name="Genome Announc.">
        <title>Expanding the biotechnology potential of lactobacilli through comparative genomics of 213 strains and associated genera.</title>
        <authorList>
            <person name="Sun Z."/>
            <person name="Harris H.M."/>
            <person name="McCann A."/>
            <person name="Guo C."/>
            <person name="Argimon S."/>
            <person name="Zhang W."/>
            <person name="Yang X."/>
            <person name="Jeffery I.B."/>
            <person name="Cooney J.C."/>
            <person name="Kagawa T.F."/>
            <person name="Liu W."/>
            <person name="Song Y."/>
            <person name="Salvetti E."/>
            <person name="Wrobel A."/>
            <person name="Rasinkangas P."/>
            <person name="Parkhill J."/>
            <person name="Rea M.C."/>
            <person name="O'Sullivan O."/>
            <person name="Ritari J."/>
            <person name="Douillard F.P."/>
            <person name="Paul Ross R."/>
            <person name="Yang R."/>
            <person name="Briner A.E."/>
            <person name="Felis G.E."/>
            <person name="de Vos W.M."/>
            <person name="Barrangou R."/>
            <person name="Klaenhammer T.R."/>
            <person name="Caufield P.W."/>
            <person name="Cui Y."/>
            <person name="Zhang H."/>
            <person name="O'Toole P.W."/>
        </authorList>
    </citation>
    <scope>NUCLEOTIDE SEQUENCE [LARGE SCALE GENOMIC DNA]</scope>
    <source>
        <strain evidence="3 4">DSM 19909</strain>
    </source>
</reference>
<proteinExistence type="predicted"/>
<evidence type="ECO:0000313" key="3">
    <source>
        <dbReference type="EMBL" id="KRK97533.1"/>
    </source>
</evidence>
<dbReference type="RefSeq" id="WP_056948467.1">
    <property type="nucleotide sequence ID" value="NZ_AZEE01000029.1"/>
</dbReference>
<feature type="domain" description="N-acetyltransferase" evidence="2">
    <location>
        <begin position="1"/>
        <end position="161"/>
    </location>
</feature>
<dbReference type="PROSITE" id="PS51186">
    <property type="entry name" value="GNAT"/>
    <property type="match status" value="1"/>
</dbReference>
<dbReference type="SUPFAM" id="SSF55729">
    <property type="entry name" value="Acyl-CoA N-acyltransferases (Nat)"/>
    <property type="match status" value="1"/>
</dbReference>
<comment type="caution">
    <text evidence="3">The sequence shown here is derived from an EMBL/GenBank/DDBJ whole genome shotgun (WGS) entry which is preliminary data.</text>
</comment>
<dbReference type="GO" id="GO:0008080">
    <property type="term" value="F:N-acetyltransferase activity"/>
    <property type="evidence" value="ECO:0007669"/>
    <property type="project" value="InterPro"/>
</dbReference>
<dbReference type="EMBL" id="AZEE01000029">
    <property type="protein sequence ID" value="KRK97533.1"/>
    <property type="molecule type" value="Genomic_DNA"/>
</dbReference>
<dbReference type="Proteomes" id="UP000051160">
    <property type="component" value="Unassembled WGS sequence"/>
</dbReference>
<evidence type="ECO:0000256" key="1">
    <source>
        <dbReference type="ARBA" id="ARBA00022679"/>
    </source>
</evidence>
<evidence type="ECO:0000313" key="4">
    <source>
        <dbReference type="Proteomes" id="UP000051160"/>
    </source>
</evidence>
<dbReference type="PATRIC" id="fig|1423776.4.peg.1581"/>
<evidence type="ECO:0000259" key="2">
    <source>
        <dbReference type="PROSITE" id="PS51186"/>
    </source>
</evidence>